<evidence type="ECO:0000313" key="1">
    <source>
        <dbReference type="EMBL" id="RLV79444.1"/>
    </source>
</evidence>
<organism evidence="1 2">
    <name type="scientific">Streptomyces rapamycinicus (strain ATCC 29253 / DSM 41530 / NRRL 5491 / AYB-994)</name>
    <name type="common">Streptomyces hygroscopicus (strain ATCC 29253)</name>
    <dbReference type="NCBI Taxonomy" id="1343740"/>
    <lineage>
        <taxon>Bacteria</taxon>
        <taxon>Bacillati</taxon>
        <taxon>Actinomycetota</taxon>
        <taxon>Actinomycetes</taxon>
        <taxon>Kitasatosporales</taxon>
        <taxon>Streptomycetaceae</taxon>
        <taxon>Streptomyces</taxon>
        <taxon>Streptomyces violaceusniger group</taxon>
    </lineage>
</organism>
<name>A0A3L8RIF5_STRRN</name>
<dbReference type="EMBL" id="QYCY01000001">
    <property type="protein sequence ID" value="RLV79444.1"/>
    <property type="molecule type" value="Genomic_DNA"/>
</dbReference>
<proteinExistence type="predicted"/>
<dbReference type="Proteomes" id="UP000281594">
    <property type="component" value="Unassembled WGS sequence"/>
</dbReference>
<dbReference type="InterPro" id="IPR011990">
    <property type="entry name" value="TPR-like_helical_dom_sf"/>
</dbReference>
<evidence type="ECO:0008006" key="3">
    <source>
        <dbReference type="Google" id="ProtNLM"/>
    </source>
</evidence>
<dbReference type="AlphaFoldDB" id="A0A3L8RIF5"/>
<accession>A0A3L8RIF5</accession>
<comment type="caution">
    <text evidence="1">The sequence shown here is derived from an EMBL/GenBank/DDBJ whole genome shotgun (WGS) entry which is preliminary data.</text>
</comment>
<reference evidence="1 2" key="1">
    <citation type="journal article" date="2018" name="J. Biol. Chem.">
        <title>Discovery of the actinoplanic acid pathway in Streptomyces rapamycinicus reveals a genetically conserved synergism with rapamycin.</title>
        <authorList>
            <person name="Mrak P."/>
            <person name="Krastel P."/>
            <person name="Pivk Lukancic P."/>
            <person name="Tao J."/>
            <person name="Pistorius D."/>
            <person name="Moore C.M."/>
        </authorList>
    </citation>
    <scope>NUCLEOTIDE SEQUENCE [LARGE SCALE GENOMIC DNA]</scope>
    <source>
        <strain evidence="1 2">NRRL 5491</strain>
    </source>
</reference>
<dbReference type="RefSeq" id="WP_148717789.1">
    <property type="nucleotide sequence ID" value="NC_022785.1"/>
</dbReference>
<dbReference type="Gene3D" id="1.25.40.10">
    <property type="entry name" value="Tetratricopeptide repeat domain"/>
    <property type="match status" value="1"/>
</dbReference>
<dbReference type="STRING" id="1343740.M271_29920"/>
<protein>
    <recommendedName>
        <fullName evidence="3">Tat pathway signal sequence domain protein</fullName>
    </recommendedName>
</protein>
<sequence>MGNQALQMALDDAGLTQEKLAEAVNKAIERVTGRPGRIGDRVVRRWLSGQTRWPHELQRRALTMTLGRAPVELGFVPPSGPLPAAPPEDNVNRRQALATGAALGAAVTAPAPATPYHVGMGDVRALQGRFAKLIAADHKKGGDEQTEAAALALADEAVALRQRGSCSQRVRHALYATAAACVSSAVWAATDGRRFDAALRHHERAASLAQESGDQAILFRVWSHKGSLYRHLGRPADALDANDVARRLSITRRDSLFASLGHARHAAILGLTRDKAGVDRALGCAREAMVRADPGERRPLWLTAFYDEAEVHSLATTAYLAAGRGAEAEAHAHVSLTLFRPHLVRSRAITTARLARAQLGQGEAERAVATAASIDVEHPRVRSMLDSFTRDLRRISPGPVYDLWEQQWKTA</sequence>
<gene>
    <name evidence="1" type="ORF">D3C57_113705</name>
</gene>
<dbReference type="SUPFAM" id="SSF48452">
    <property type="entry name" value="TPR-like"/>
    <property type="match status" value="1"/>
</dbReference>
<evidence type="ECO:0000313" key="2">
    <source>
        <dbReference type="Proteomes" id="UP000281594"/>
    </source>
</evidence>